<dbReference type="GO" id="GO:0004674">
    <property type="term" value="F:protein serine/threonine kinase activity"/>
    <property type="evidence" value="ECO:0007669"/>
    <property type="project" value="UniProtKB-KW"/>
</dbReference>
<dbReference type="SMART" id="SM00220">
    <property type="entry name" value="S_TKc"/>
    <property type="match status" value="1"/>
</dbReference>
<evidence type="ECO:0000256" key="3">
    <source>
        <dbReference type="ARBA" id="ARBA00022527"/>
    </source>
</evidence>
<dbReference type="Gene3D" id="1.10.510.10">
    <property type="entry name" value="Transferase(Phosphotransferase) domain 1"/>
    <property type="match status" value="1"/>
</dbReference>
<dbReference type="PANTHER" id="PTHR22984">
    <property type="entry name" value="SERINE/THREONINE-PROTEIN KINASE PIM"/>
    <property type="match status" value="1"/>
</dbReference>
<protein>
    <recommendedName>
        <fullName evidence="2">non-specific serine/threonine protein kinase</fullName>
        <ecNumber evidence="2">2.7.11.1</ecNumber>
    </recommendedName>
</protein>
<dbReference type="GO" id="GO:0005737">
    <property type="term" value="C:cytoplasm"/>
    <property type="evidence" value="ECO:0007669"/>
    <property type="project" value="TreeGrafter"/>
</dbReference>
<evidence type="ECO:0000256" key="8">
    <source>
        <dbReference type="ARBA" id="ARBA00047899"/>
    </source>
</evidence>
<dbReference type="HOGENOM" id="CLU_000288_63_28_1"/>
<organism evidence="11 12">
    <name type="scientific">Ficedula albicollis</name>
    <name type="common">Collared flycatcher</name>
    <name type="synonym">Muscicapa albicollis</name>
    <dbReference type="NCBI Taxonomy" id="59894"/>
    <lineage>
        <taxon>Eukaryota</taxon>
        <taxon>Metazoa</taxon>
        <taxon>Chordata</taxon>
        <taxon>Craniata</taxon>
        <taxon>Vertebrata</taxon>
        <taxon>Euteleostomi</taxon>
        <taxon>Archelosauria</taxon>
        <taxon>Archosauria</taxon>
        <taxon>Dinosauria</taxon>
        <taxon>Saurischia</taxon>
        <taxon>Theropoda</taxon>
        <taxon>Coelurosauria</taxon>
        <taxon>Aves</taxon>
        <taxon>Neognathae</taxon>
        <taxon>Neoaves</taxon>
        <taxon>Telluraves</taxon>
        <taxon>Australaves</taxon>
        <taxon>Passeriformes</taxon>
        <taxon>Muscicapidae</taxon>
        <taxon>Ficedula</taxon>
    </lineage>
</organism>
<dbReference type="AlphaFoldDB" id="U3JBG3"/>
<dbReference type="GO" id="GO:0043066">
    <property type="term" value="P:negative regulation of apoptotic process"/>
    <property type="evidence" value="ECO:0007669"/>
    <property type="project" value="TreeGrafter"/>
</dbReference>
<evidence type="ECO:0000259" key="10">
    <source>
        <dbReference type="PROSITE" id="PS50011"/>
    </source>
</evidence>
<keyword evidence="12" id="KW-1185">Reference proteome</keyword>
<dbReference type="STRING" id="59894.ENSFALP00000000117"/>
<comment type="similarity">
    <text evidence="1">Belongs to the protein kinase superfamily. CAMK Ser/Thr protein kinase family. PIM subfamily.</text>
</comment>
<keyword evidence="6" id="KW-0418">Kinase</keyword>
<dbReference type="EC" id="2.7.11.1" evidence="2"/>
<dbReference type="InterPro" id="IPR051138">
    <property type="entry name" value="PIM_Ser/Thr_kinase"/>
</dbReference>
<feature type="domain" description="Protein kinase" evidence="10">
    <location>
        <begin position="1"/>
        <end position="156"/>
    </location>
</feature>
<name>U3JBG3_FICAL</name>
<evidence type="ECO:0000256" key="1">
    <source>
        <dbReference type="ARBA" id="ARBA00005505"/>
    </source>
</evidence>
<dbReference type="InterPro" id="IPR008271">
    <property type="entry name" value="Ser/Thr_kinase_AS"/>
</dbReference>
<dbReference type="InterPro" id="IPR000719">
    <property type="entry name" value="Prot_kinase_dom"/>
</dbReference>
<keyword evidence="5" id="KW-0547">Nucleotide-binding</keyword>
<reference evidence="11" key="2">
    <citation type="submission" date="2025-09" db="UniProtKB">
        <authorList>
            <consortium name="Ensembl"/>
        </authorList>
    </citation>
    <scope>IDENTIFICATION</scope>
</reference>
<evidence type="ECO:0000256" key="9">
    <source>
        <dbReference type="ARBA" id="ARBA00048679"/>
    </source>
</evidence>
<dbReference type="Pfam" id="PF00069">
    <property type="entry name" value="Pkinase"/>
    <property type="match status" value="1"/>
</dbReference>
<keyword evidence="7" id="KW-0067">ATP-binding</keyword>
<dbReference type="Proteomes" id="UP000016665">
    <property type="component" value="Unplaced"/>
</dbReference>
<dbReference type="InterPro" id="IPR011009">
    <property type="entry name" value="Kinase-like_dom_sf"/>
</dbReference>
<keyword evidence="4" id="KW-0808">Transferase</keyword>
<dbReference type="GO" id="GO:0007346">
    <property type="term" value="P:regulation of mitotic cell cycle"/>
    <property type="evidence" value="ECO:0007669"/>
    <property type="project" value="TreeGrafter"/>
</dbReference>
<reference evidence="11" key="1">
    <citation type="submission" date="2025-08" db="UniProtKB">
        <authorList>
            <consortium name="Ensembl"/>
        </authorList>
    </citation>
    <scope>IDENTIFICATION</scope>
</reference>
<evidence type="ECO:0000313" key="12">
    <source>
        <dbReference type="Proteomes" id="UP000016665"/>
    </source>
</evidence>
<comment type="catalytic activity">
    <reaction evidence="8">
        <text>L-threonyl-[protein] + ATP = O-phospho-L-threonyl-[protein] + ADP + H(+)</text>
        <dbReference type="Rhea" id="RHEA:46608"/>
        <dbReference type="Rhea" id="RHEA-COMP:11060"/>
        <dbReference type="Rhea" id="RHEA-COMP:11605"/>
        <dbReference type="ChEBI" id="CHEBI:15378"/>
        <dbReference type="ChEBI" id="CHEBI:30013"/>
        <dbReference type="ChEBI" id="CHEBI:30616"/>
        <dbReference type="ChEBI" id="CHEBI:61977"/>
        <dbReference type="ChEBI" id="CHEBI:456216"/>
        <dbReference type="EC" id="2.7.11.1"/>
    </reaction>
</comment>
<evidence type="ECO:0000256" key="5">
    <source>
        <dbReference type="ARBA" id="ARBA00022741"/>
    </source>
</evidence>
<comment type="catalytic activity">
    <reaction evidence="9">
        <text>L-seryl-[protein] + ATP = O-phospho-L-seryl-[protein] + ADP + H(+)</text>
        <dbReference type="Rhea" id="RHEA:17989"/>
        <dbReference type="Rhea" id="RHEA-COMP:9863"/>
        <dbReference type="Rhea" id="RHEA-COMP:11604"/>
        <dbReference type="ChEBI" id="CHEBI:15378"/>
        <dbReference type="ChEBI" id="CHEBI:29999"/>
        <dbReference type="ChEBI" id="CHEBI:30616"/>
        <dbReference type="ChEBI" id="CHEBI:83421"/>
        <dbReference type="ChEBI" id="CHEBI:456216"/>
        <dbReference type="EC" id="2.7.11.1"/>
    </reaction>
</comment>
<evidence type="ECO:0000313" key="11">
    <source>
        <dbReference type="Ensembl" id="ENSFALP00000000117.2"/>
    </source>
</evidence>
<dbReference type="eggNOG" id="KOG0583">
    <property type="taxonomic scope" value="Eukaryota"/>
</dbReference>
<dbReference type="PANTHER" id="PTHR22984:SF11">
    <property type="entry name" value="AURORA KINASE-RELATED"/>
    <property type="match status" value="1"/>
</dbReference>
<proteinExistence type="inferred from homology"/>
<accession>U3JBG3</accession>
<evidence type="ECO:0000256" key="7">
    <source>
        <dbReference type="ARBA" id="ARBA00022840"/>
    </source>
</evidence>
<dbReference type="PROSITE" id="PS00108">
    <property type="entry name" value="PROTEIN_KINASE_ST"/>
    <property type="match status" value="1"/>
</dbReference>
<dbReference type="Ensembl" id="ENSFALT00000000118.2">
    <property type="protein sequence ID" value="ENSFALP00000000117.2"/>
    <property type="gene ID" value="ENSFALG00000000114.2"/>
</dbReference>
<evidence type="ECO:0000256" key="4">
    <source>
        <dbReference type="ARBA" id="ARBA00022679"/>
    </source>
</evidence>
<evidence type="ECO:0000256" key="6">
    <source>
        <dbReference type="ARBA" id="ARBA00022777"/>
    </source>
</evidence>
<dbReference type="PROSITE" id="PS50011">
    <property type="entry name" value="PROTEIN_KINASE_DOM"/>
    <property type="match status" value="1"/>
</dbReference>
<sequence>MGVPVQGAAWELFHQVLEAVRHCTSCGVLHMDIKPENILLDLATGQAKSISFGCGTYLQDTAYTHFAGTLSYRPLEWTHFGWYYGKPATIWSLGILLHQMVCREHPFRRGQNISWDQQLSLPQRLSQECQDLIRWCLSMYSLEWPSLEDLFCDPWMQDIHLP</sequence>
<evidence type="ECO:0000256" key="2">
    <source>
        <dbReference type="ARBA" id="ARBA00012513"/>
    </source>
</evidence>
<keyword evidence="3" id="KW-0723">Serine/threonine-protein kinase</keyword>
<dbReference type="SUPFAM" id="SSF56112">
    <property type="entry name" value="Protein kinase-like (PK-like)"/>
    <property type="match status" value="1"/>
</dbReference>
<dbReference type="GO" id="GO:0005524">
    <property type="term" value="F:ATP binding"/>
    <property type="evidence" value="ECO:0007669"/>
    <property type="project" value="UniProtKB-KW"/>
</dbReference>